<reference evidence="5" key="1">
    <citation type="submission" date="2018-06" db="EMBL/GenBank/DDBJ databases">
        <authorList>
            <person name="Zhirakovskaya E."/>
        </authorList>
    </citation>
    <scope>NUCLEOTIDE SEQUENCE</scope>
</reference>
<evidence type="ECO:0000256" key="2">
    <source>
        <dbReference type="ARBA" id="ARBA00023239"/>
    </source>
</evidence>
<dbReference type="GO" id="GO:0008233">
    <property type="term" value="F:peptidase activity"/>
    <property type="evidence" value="ECO:0007669"/>
    <property type="project" value="UniProtKB-KW"/>
</dbReference>
<keyword evidence="5" id="KW-0378">Hydrolase</keyword>
<keyword evidence="2" id="KW-0456">Lyase</keyword>
<keyword evidence="5" id="KW-0645">Protease</keyword>
<name>A0A3B1D1E8_9ZZZZ</name>
<dbReference type="Pfam" id="PF01965">
    <property type="entry name" value="DJ-1_PfpI"/>
    <property type="match status" value="1"/>
</dbReference>
<dbReference type="InterPro" id="IPR050325">
    <property type="entry name" value="Prot/Nucl_acid_deglycase"/>
</dbReference>
<feature type="domain" description="DJ-1/PfpI" evidence="4">
    <location>
        <begin position="51"/>
        <end position="245"/>
    </location>
</feature>
<organism evidence="5">
    <name type="scientific">hydrothermal vent metagenome</name>
    <dbReference type="NCBI Taxonomy" id="652676"/>
    <lineage>
        <taxon>unclassified sequences</taxon>
        <taxon>metagenomes</taxon>
        <taxon>ecological metagenomes</taxon>
    </lineage>
</organism>
<dbReference type="GO" id="GO:0019172">
    <property type="term" value="F:glyoxalase III activity"/>
    <property type="evidence" value="ECO:0007669"/>
    <property type="project" value="TreeGrafter"/>
</dbReference>
<proteinExistence type="inferred from homology"/>
<dbReference type="EMBL" id="UOGJ01000109">
    <property type="protein sequence ID" value="VAX36716.1"/>
    <property type="molecule type" value="Genomic_DNA"/>
</dbReference>
<dbReference type="InterPro" id="IPR029062">
    <property type="entry name" value="Class_I_gatase-like"/>
</dbReference>
<dbReference type="SUPFAM" id="SSF52317">
    <property type="entry name" value="Class I glutamine amidotransferase-like"/>
    <property type="match status" value="1"/>
</dbReference>
<dbReference type="GO" id="GO:0019243">
    <property type="term" value="P:methylglyoxal catabolic process to D-lactate via S-lactoyl-glutathione"/>
    <property type="evidence" value="ECO:0007669"/>
    <property type="project" value="TreeGrafter"/>
</dbReference>
<gene>
    <name evidence="5" type="ORF">MNBD_UNCLBAC01-1868</name>
</gene>
<accession>A0A3B1D1E8</accession>
<protein>
    <submittedName>
        <fullName evidence="5">Intracellular protease</fullName>
    </submittedName>
</protein>
<evidence type="ECO:0000313" key="5">
    <source>
        <dbReference type="EMBL" id="VAX36716.1"/>
    </source>
</evidence>
<dbReference type="PANTHER" id="PTHR48094">
    <property type="entry name" value="PROTEIN/NUCLEIC ACID DEGLYCASE DJ-1-RELATED"/>
    <property type="match status" value="1"/>
</dbReference>
<dbReference type="CDD" id="cd03141">
    <property type="entry name" value="GATase1_Hsp31_like"/>
    <property type="match status" value="1"/>
</dbReference>
<sequence>MRYFVNLMVMLFITLTSTISYAENSPKILLVLTSHSQLGDTGKKTGFWLPELTHPYYEFKKAGYLIDVASIQGGVAPVDSKSLEAPDDAHQRFLQDAELMAKVFTTLPLSEVDPGAYQAVVFAGGSGSMWDFPNNEHVNRVAATIYENNGIVSAICHGPAALVDIKLSSGKYLVSGKKVAAFTNEEEKELKLTHVVPFLLQDKLIERGAKYIHGKPWKENVVVDGRLITGQNPASAKKVAEKIIEHLKAQ</sequence>
<dbReference type="Gene3D" id="3.40.50.880">
    <property type="match status" value="1"/>
</dbReference>
<evidence type="ECO:0000256" key="1">
    <source>
        <dbReference type="ARBA" id="ARBA00023016"/>
    </source>
</evidence>
<dbReference type="InterPro" id="IPR002818">
    <property type="entry name" value="DJ-1/PfpI"/>
</dbReference>
<dbReference type="PANTHER" id="PTHR48094:SF11">
    <property type="entry name" value="GLUTATHIONE-INDEPENDENT GLYOXALASE HSP31-RELATED"/>
    <property type="match status" value="1"/>
</dbReference>
<keyword evidence="1" id="KW-0346">Stress response</keyword>
<dbReference type="AlphaFoldDB" id="A0A3B1D1E8"/>
<dbReference type="GO" id="GO:0006508">
    <property type="term" value="P:proteolysis"/>
    <property type="evidence" value="ECO:0007669"/>
    <property type="project" value="UniProtKB-KW"/>
</dbReference>
<evidence type="ECO:0000256" key="3">
    <source>
        <dbReference type="ARBA" id="ARBA00038493"/>
    </source>
</evidence>
<dbReference type="GO" id="GO:0005737">
    <property type="term" value="C:cytoplasm"/>
    <property type="evidence" value="ECO:0007669"/>
    <property type="project" value="TreeGrafter"/>
</dbReference>
<comment type="similarity">
    <text evidence="3">Belongs to the peptidase C56 family. HSP31-like subfamily.</text>
</comment>
<evidence type="ECO:0000259" key="4">
    <source>
        <dbReference type="Pfam" id="PF01965"/>
    </source>
</evidence>